<dbReference type="Proteomes" id="UP001201812">
    <property type="component" value="Unassembled WGS sequence"/>
</dbReference>
<evidence type="ECO:0000256" key="1">
    <source>
        <dbReference type="ARBA" id="ARBA00004123"/>
    </source>
</evidence>
<evidence type="ECO:0000259" key="9">
    <source>
        <dbReference type="PROSITE" id="PS50157"/>
    </source>
</evidence>
<feature type="compositionally biased region" description="Low complexity" evidence="8">
    <location>
        <begin position="561"/>
        <end position="576"/>
    </location>
</feature>
<evidence type="ECO:0000256" key="7">
    <source>
        <dbReference type="PROSITE-ProRule" id="PRU00042"/>
    </source>
</evidence>
<evidence type="ECO:0000313" key="11">
    <source>
        <dbReference type="Proteomes" id="UP001201812"/>
    </source>
</evidence>
<dbReference type="PANTHER" id="PTHR24394:SF44">
    <property type="entry name" value="ZINC FINGER PROTEIN 271-LIKE"/>
    <property type="match status" value="1"/>
</dbReference>
<keyword evidence="4 7" id="KW-0863">Zinc-finger</keyword>
<dbReference type="PANTHER" id="PTHR24394">
    <property type="entry name" value="ZINC FINGER PROTEIN"/>
    <property type="match status" value="1"/>
</dbReference>
<keyword evidence="2" id="KW-0479">Metal-binding</keyword>
<dbReference type="GO" id="GO:0005634">
    <property type="term" value="C:nucleus"/>
    <property type="evidence" value="ECO:0007669"/>
    <property type="project" value="UniProtKB-SubCell"/>
</dbReference>
<evidence type="ECO:0000256" key="3">
    <source>
        <dbReference type="ARBA" id="ARBA00022737"/>
    </source>
</evidence>
<dbReference type="FunFam" id="3.30.160.60:FF:001669">
    <property type="entry name" value="Uncharacterized protein, isoform B"/>
    <property type="match status" value="1"/>
</dbReference>
<feature type="region of interest" description="Disordered" evidence="8">
    <location>
        <begin position="403"/>
        <end position="455"/>
    </location>
</feature>
<feature type="compositionally biased region" description="Low complexity" evidence="8">
    <location>
        <begin position="535"/>
        <end position="547"/>
    </location>
</feature>
<comment type="subcellular location">
    <subcellularLocation>
        <location evidence="1">Nucleus</location>
    </subcellularLocation>
</comment>
<dbReference type="Pfam" id="PF00096">
    <property type="entry name" value="zf-C2H2"/>
    <property type="match status" value="1"/>
</dbReference>
<feature type="compositionally biased region" description="Basic residues" evidence="8">
    <location>
        <begin position="363"/>
        <end position="376"/>
    </location>
</feature>
<dbReference type="PROSITE" id="PS00028">
    <property type="entry name" value="ZINC_FINGER_C2H2_1"/>
    <property type="match status" value="6"/>
</dbReference>
<dbReference type="AlphaFoldDB" id="A0AAD4NB39"/>
<dbReference type="PROSITE" id="PS50157">
    <property type="entry name" value="ZINC_FINGER_C2H2_2"/>
    <property type="match status" value="4"/>
</dbReference>
<keyword evidence="5" id="KW-0862">Zinc</keyword>
<evidence type="ECO:0000256" key="2">
    <source>
        <dbReference type="ARBA" id="ARBA00022723"/>
    </source>
</evidence>
<protein>
    <submittedName>
        <fullName evidence="10">Asparagine-rich zinc finger protein AZF1</fullName>
    </submittedName>
</protein>
<feature type="domain" description="C2H2-type" evidence="9">
    <location>
        <begin position="643"/>
        <end position="670"/>
    </location>
</feature>
<dbReference type="GO" id="GO:0000981">
    <property type="term" value="F:DNA-binding transcription factor activity, RNA polymerase II-specific"/>
    <property type="evidence" value="ECO:0007669"/>
    <property type="project" value="TreeGrafter"/>
</dbReference>
<comment type="caution">
    <text evidence="10">The sequence shown here is derived from an EMBL/GenBank/DDBJ whole genome shotgun (WGS) entry which is preliminary data.</text>
</comment>
<dbReference type="SMART" id="SM00355">
    <property type="entry name" value="ZnF_C2H2"/>
    <property type="match status" value="8"/>
</dbReference>
<organism evidence="10 11">
    <name type="scientific">Ditylenchus destructor</name>
    <dbReference type="NCBI Taxonomy" id="166010"/>
    <lineage>
        <taxon>Eukaryota</taxon>
        <taxon>Metazoa</taxon>
        <taxon>Ecdysozoa</taxon>
        <taxon>Nematoda</taxon>
        <taxon>Chromadorea</taxon>
        <taxon>Rhabditida</taxon>
        <taxon>Tylenchina</taxon>
        <taxon>Tylenchomorpha</taxon>
        <taxon>Sphaerularioidea</taxon>
        <taxon>Anguinidae</taxon>
        <taxon>Anguininae</taxon>
        <taxon>Ditylenchus</taxon>
    </lineage>
</organism>
<evidence type="ECO:0000256" key="6">
    <source>
        <dbReference type="ARBA" id="ARBA00023242"/>
    </source>
</evidence>
<dbReference type="EMBL" id="JAKKPZ010000002">
    <property type="protein sequence ID" value="KAI1725724.1"/>
    <property type="molecule type" value="Genomic_DNA"/>
</dbReference>
<keyword evidence="3" id="KW-0677">Repeat</keyword>
<dbReference type="InterPro" id="IPR036236">
    <property type="entry name" value="Znf_C2H2_sf"/>
</dbReference>
<evidence type="ECO:0000256" key="4">
    <source>
        <dbReference type="ARBA" id="ARBA00022771"/>
    </source>
</evidence>
<dbReference type="Gene3D" id="3.30.160.60">
    <property type="entry name" value="Classic Zinc Finger"/>
    <property type="match status" value="4"/>
</dbReference>
<feature type="domain" description="C2H2-type" evidence="9">
    <location>
        <begin position="184"/>
        <end position="211"/>
    </location>
</feature>
<feature type="compositionally biased region" description="Polar residues" evidence="8">
    <location>
        <begin position="422"/>
        <end position="440"/>
    </location>
</feature>
<evidence type="ECO:0000256" key="8">
    <source>
        <dbReference type="SAM" id="MobiDB-lite"/>
    </source>
</evidence>
<sequence length="696" mass="77594">MDDLNACAECGYTTKDMVDFNNHVERHEKDVRLEEVTQVSHSKSERNNMEGLNDSSAFDNVTLLANFNRLLAASAAATRFISTKEIPKSTLVMQNGLSSVPIKEEIVSHDLTVDVASLQIPKSEVPSEISPMKIQTPQATTKNGRSPKGEKTIHSCPHCNFTTYMSQHMKSHLEAHERHQGQMYQCDICQMQFSQKANMHRHRMRHSGLKPYKCRFCSKDFFRKDQMQEHSMTHIKTGEDFDCPVVNCTQQFHQHSTLRQHLDEDHTITASQQASCKRCSLMFSNPRRILLHYQTKHDDMGMSVESMSQKRPSSNDPVMTSGISSPISAEHLNLMSTAMKLISHNAEVMSGEHSFEDNEQSNVKRRRTSSSKKSKVKPGAQIADNAGISYNVENLLKCEASKDNREIPNSPDAENGDVADNDGSSSNVSEYTANSLSQPGSPKAVPQSFMKPNERTDRPLFNDFSALLSPNINQFLPRSKSPDYRNLILNGYRLNNNDIFMKLATASGQHELANFDASKINQQAMHMQLWTNSANSATTNTGTSSCSDLHNQDDAGHQNHSSTHSPSACSSSTVSSGRESHQHQPSEFTISGSGASDTEFLPVDYCTTSTQEIISIQDSNAAQLCSNSNLLPRAENTASKEPMECLHCGIVFLDQTLHLLHKGLHNDSDPWRCNLCGQACGDRYTFTTHMIRSDHS</sequence>
<name>A0AAD4NB39_9BILA</name>
<dbReference type="GO" id="GO:0008270">
    <property type="term" value="F:zinc ion binding"/>
    <property type="evidence" value="ECO:0007669"/>
    <property type="project" value="UniProtKB-KW"/>
</dbReference>
<dbReference type="InterPro" id="IPR013087">
    <property type="entry name" value="Znf_C2H2_type"/>
</dbReference>
<reference evidence="10" key="1">
    <citation type="submission" date="2022-01" db="EMBL/GenBank/DDBJ databases">
        <title>Genome Sequence Resource for Two Populations of Ditylenchus destructor, the Migratory Endoparasitic Phytonematode.</title>
        <authorList>
            <person name="Zhang H."/>
            <person name="Lin R."/>
            <person name="Xie B."/>
        </authorList>
    </citation>
    <scope>NUCLEOTIDE SEQUENCE</scope>
    <source>
        <strain evidence="10">BazhouSP</strain>
    </source>
</reference>
<evidence type="ECO:0000313" key="10">
    <source>
        <dbReference type="EMBL" id="KAI1725724.1"/>
    </source>
</evidence>
<dbReference type="SUPFAM" id="SSF57667">
    <property type="entry name" value="beta-beta-alpha zinc fingers"/>
    <property type="match status" value="2"/>
</dbReference>
<keyword evidence="11" id="KW-1185">Reference proteome</keyword>
<feature type="compositionally biased region" description="Polar residues" evidence="8">
    <location>
        <begin position="585"/>
        <end position="595"/>
    </location>
</feature>
<feature type="region of interest" description="Disordered" evidence="8">
    <location>
        <begin position="535"/>
        <end position="595"/>
    </location>
</feature>
<feature type="domain" description="C2H2-type" evidence="9">
    <location>
        <begin position="212"/>
        <end position="239"/>
    </location>
</feature>
<feature type="domain" description="C2H2-type" evidence="9">
    <location>
        <begin position="241"/>
        <end position="267"/>
    </location>
</feature>
<feature type="region of interest" description="Disordered" evidence="8">
    <location>
        <begin position="351"/>
        <end position="380"/>
    </location>
</feature>
<proteinExistence type="predicted"/>
<keyword evidence="6" id="KW-0539">Nucleus</keyword>
<gene>
    <name evidence="10" type="ORF">DdX_02400</name>
</gene>
<accession>A0AAD4NB39</accession>
<evidence type="ECO:0000256" key="5">
    <source>
        <dbReference type="ARBA" id="ARBA00022833"/>
    </source>
</evidence>